<reference evidence="2 3" key="1">
    <citation type="submission" date="2021-01" db="EMBL/GenBank/DDBJ databases">
        <title>Whole genome shotgun sequence of Actinoplanes humidus NBRC 14915.</title>
        <authorList>
            <person name="Komaki H."/>
            <person name="Tamura T."/>
        </authorList>
    </citation>
    <scope>NUCLEOTIDE SEQUENCE [LARGE SCALE GENOMIC DNA]</scope>
    <source>
        <strain evidence="2 3">NBRC 14915</strain>
    </source>
</reference>
<keyword evidence="3" id="KW-1185">Reference proteome</keyword>
<comment type="caution">
    <text evidence="2">The sequence shown here is derived from an EMBL/GenBank/DDBJ whole genome shotgun (WGS) entry which is preliminary data.</text>
</comment>
<name>A0ABQ4A6A6_9ACTN</name>
<gene>
    <name evidence="2" type="ORF">Ahu01nite_094550</name>
</gene>
<keyword evidence="1" id="KW-0732">Signal</keyword>
<protein>
    <submittedName>
        <fullName evidence="2">Uncharacterized protein</fullName>
    </submittedName>
</protein>
<dbReference type="Proteomes" id="UP000603200">
    <property type="component" value="Unassembled WGS sequence"/>
</dbReference>
<accession>A0ABQ4A6A6</accession>
<dbReference type="EMBL" id="BOMN01000142">
    <property type="protein sequence ID" value="GIE26353.1"/>
    <property type="molecule type" value="Genomic_DNA"/>
</dbReference>
<feature type="chain" id="PRO_5046968129" evidence="1">
    <location>
        <begin position="16"/>
        <end position="126"/>
    </location>
</feature>
<feature type="signal peptide" evidence="1">
    <location>
        <begin position="1"/>
        <end position="15"/>
    </location>
</feature>
<evidence type="ECO:0000313" key="2">
    <source>
        <dbReference type="EMBL" id="GIE26353.1"/>
    </source>
</evidence>
<evidence type="ECO:0000313" key="3">
    <source>
        <dbReference type="Proteomes" id="UP000603200"/>
    </source>
</evidence>
<dbReference type="RefSeq" id="WP_203843254.1">
    <property type="nucleotide sequence ID" value="NZ_BAAATV010000033.1"/>
</dbReference>
<proteinExistence type="predicted"/>
<sequence length="126" mass="13401">MSWLVYLNAPTSALAAVIDLASAIVDPPDRIAGLAEQAESGNGASVRAYLHDLPHGYAMPITRVREYPVMPLHVLRQQIPNLSQPRGYTVIDAGSPLAAIYDGFTAGSPQREMTIVHSGAGGVTYD</sequence>
<evidence type="ECO:0000256" key="1">
    <source>
        <dbReference type="SAM" id="SignalP"/>
    </source>
</evidence>
<organism evidence="2 3">
    <name type="scientific">Winogradskya humida</name>
    <dbReference type="NCBI Taxonomy" id="113566"/>
    <lineage>
        <taxon>Bacteria</taxon>
        <taxon>Bacillati</taxon>
        <taxon>Actinomycetota</taxon>
        <taxon>Actinomycetes</taxon>
        <taxon>Micromonosporales</taxon>
        <taxon>Micromonosporaceae</taxon>
        <taxon>Winogradskya</taxon>
    </lineage>
</organism>